<reference evidence="1 2" key="1">
    <citation type="submission" date="2020-06" db="EMBL/GenBank/DDBJ databases">
        <title>Transcriptomic and genomic resources for Thalictrum thalictroides and T. hernandezii: Facilitating candidate gene discovery in an emerging model plant lineage.</title>
        <authorList>
            <person name="Arias T."/>
            <person name="Riano-Pachon D.M."/>
            <person name="Di Stilio V.S."/>
        </authorList>
    </citation>
    <scope>NUCLEOTIDE SEQUENCE [LARGE SCALE GENOMIC DNA]</scope>
    <source>
        <strain evidence="2">cv. WT478/WT964</strain>
        <tissue evidence="1">Leaves</tissue>
    </source>
</reference>
<name>A0A7J6VS02_THATH</name>
<evidence type="ECO:0000313" key="1">
    <source>
        <dbReference type="EMBL" id="KAF5187531.1"/>
    </source>
</evidence>
<accession>A0A7J6VS02</accession>
<evidence type="ECO:0000313" key="2">
    <source>
        <dbReference type="Proteomes" id="UP000554482"/>
    </source>
</evidence>
<sequence length="104" mass="11856">MGARCRVVNRIIVSTLFCRCGSFAEMPREEAFWLWRAILGRHVGHSFDHLDPDDQYLPRSCEQVLTFWSTYQGNNSIRDSRTEHSNDGCSGAYSALDINGNEVN</sequence>
<protein>
    <submittedName>
        <fullName evidence="1">Uncharacterized protein</fullName>
    </submittedName>
</protein>
<proteinExistence type="predicted"/>
<dbReference type="EMBL" id="JABWDY010027881">
    <property type="protein sequence ID" value="KAF5187531.1"/>
    <property type="molecule type" value="Genomic_DNA"/>
</dbReference>
<organism evidence="1 2">
    <name type="scientific">Thalictrum thalictroides</name>
    <name type="common">Rue-anemone</name>
    <name type="synonym">Anemone thalictroides</name>
    <dbReference type="NCBI Taxonomy" id="46969"/>
    <lineage>
        <taxon>Eukaryota</taxon>
        <taxon>Viridiplantae</taxon>
        <taxon>Streptophyta</taxon>
        <taxon>Embryophyta</taxon>
        <taxon>Tracheophyta</taxon>
        <taxon>Spermatophyta</taxon>
        <taxon>Magnoliopsida</taxon>
        <taxon>Ranunculales</taxon>
        <taxon>Ranunculaceae</taxon>
        <taxon>Thalictroideae</taxon>
        <taxon>Thalictrum</taxon>
    </lineage>
</organism>
<keyword evidence="2" id="KW-1185">Reference proteome</keyword>
<dbReference type="Proteomes" id="UP000554482">
    <property type="component" value="Unassembled WGS sequence"/>
</dbReference>
<comment type="caution">
    <text evidence="1">The sequence shown here is derived from an EMBL/GenBank/DDBJ whole genome shotgun (WGS) entry which is preliminary data.</text>
</comment>
<gene>
    <name evidence="1" type="ORF">FRX31_022882</name>
</gene>
<dbReference type="AlphaFoldDB" id="A0A7J6VS02"/>